<feature type="transmembrane region" description="Helical" evidence="1">
    <location>
        <begin position="7"/>
        <end position="26"/>
    </location>
</feature>
<organism evidence="2 3">
    <name type="scientific">Pseudarcicella hirudinis</name>
    <dbReference type="NCBI Taxonomy" id="1079859"/>
    <lineage>
        <taxon>Bacteria</taxon>
        <taxon>Pseudomonadati</taxon>
        <taxon>Bacteroidota</taxon>
        <taxon>Cytophagia</taxon>
        <taxon>Cytophagales</taxon>
        <taxon>Flectobacillaceae</taxon>
        <taxon>Pseudarcicella</taxon>
    </lineage>
</organism>
<dbReference type="RefSeq" id="WP_143095317.1">
    <property type="nucleotide sequence ID" value="NZ_FOXH01000022.1"/>
</dbReference>
<keyword evidence="1" id="KW-0812">Transmembrane</keyword>
<proteinExistence type="predicted"/>
<feature type="transmembrane region" description="Helical" evidence="1">
    <location>
        <begin position="79"/>
        <end position="98"/>
    </location>
</feature>
<dbReference type="STRING" id="1079859.SAMN04515674_12260"/>
<dbReference type="AlphaFoldDB" id="A0A1I5YXM8"/>
<sequence>MTTISKIAFFWLIIAIGYSFHSSYHISGIMFGEEIKLANATGKTPVSMHLIRIVLEIFTMLLAVLTVQLKGKLFAKFSLVWAILLGLANVAHLIETGLHELTDYSQLALLSFILLVNVFLILNTKKRVQES</sequence>
<evidence type="ECO:0000313" key="3">
    <source>
        <dbReference type="Proteomes" id="UP000199306"/>
    </source>
</evidence>
<evidence type="ECO:0000313" key="2">
    <source>
        <dbReference type="EMBL" id="SFQ48964.1"/>
    </source>
</evidence>
<gene>
    <name evidence="2" type="ORF">SAMN04515674_12260</name>
</gene>
<reference evidence="2 3" key="1">
    <citation type="submission" date="2016-10" db="EMBL/GenBank/DDBJ databases">
        <authorList>
            <person name="de Groot N.N."/>
        </authorList>
    </citation>
    <scope>NUCLEOTIDE SEQUENCE [LARGE SCALE GENOMIC DNA]</scope>
    <source>
        <strain evidence="3">E92,LMG 26720,CCM 7988</strain>
    </source>
</reference>
<dbReference type="Proteomes" id="UP000199306">
    <property type="component" value="Unassembled WGS sequence"/>
</dbReference>
<keyword evidence="3" id="KW-1185">Reference proteome</keyword>
<keyword evidence="1" id="KW-1133">Transmembrane helix</keyword>
<evidence type="ECO:0008006" key="4">
    <source>
        <dbReference type="Google" id="ProtNLM"/>
    </source>
</evidence>
<keyword evidence="1" id="KW-0472">Membrane</keyword>
<feature type="transmembrane region" description="Helical" evidence="1">
    <location>
        <begin position="104"/>
        <end position="122"/>
    </location>
</feature>
<evidence type="ECO:0000256" key="1">
    <source>
        <dbReference type="SAM" id="Phobius"/>
    </source>
</evidence>
<accession>A0A1I5YXM8</accession>
<name>A0A1I5YXM8_9BACT</name>
<dbReference type="EMBL" id="FOXH01000022">
    <property type="protein sequence ID" value="SFQ48964.1"/>
    <property type="molecule type" value="Genomic_DNA"/>
</dbReference>
<dbReference type="OrthoDB" id="959025at2"/>
<protein>
    <recommendedName>
        <fullName evidence="4">DoxX-like family protein</fullName>
    </recommendedName>
</protein>
<feature type="transmembrane region" description="Helical" evidence="1">
    <location>
        <begin position="46"/>
        <end position="67"/>
    </location>
</feature>